<keyword evidence="2" id="KW-0328">Glycosyltransferase</keyword>
<dbReference type="PANTHER" id="PTHR45719:SF13">
    <property type="entry name" value="OS01G0772500 PROTEIN"/>
    <property type="match status" value="1"/>
</dbReference>
<reference evidence="7 8" key="2">
    <citation type="submission" date="2025-04" db="UniProtKB">
        <authorList>
            <consortium name="RefSeq"/>
        </authorList>
    </citation>
    <scope>IDENTIFICATION</scope>
    <source>
        <tissue evidence="7 8">Leaf</tissue>
    </source>
</reference>
<dbReference type="GO" id="GO:0016020">
    <property type="term" value="C:membrane"/>
    <property type="evidence" value="ECO:0007669"/>
    <property type="project" value="UniProtKB-SubCell"/>
</dbReference>
<dbReference type="RefSeq" id="XP_020109594.1">
    <property type="nucleotide sequence ID" value="XM_020254005.1"/>
</dbReference>
<dbReference type="Pfam" id="PF02485">
    <property type="entry name" value="Branch"/>
    <property type="match status" value="1"/>
</dbReference>
<keyword evidence="5" id="KW-0325">Glycoprotein</keyword>
<comment type="subcellular location">
    <subcellularLocation>
        <location evidence="1">Membrane</location>
        <topology evidence="1">Single-pass type II membrane protein</topology>
    </subcellularLocation>
</comment>
<name>A0A6P5GUP6_ANACO</name>
<dbReference type="PANTHER" id="PTHR45719">
    <property type="entry name" value="GLYCOSYLTRANSFERASE"/>
    <property type="match status" value="1"/>
</dbReference>
<evidence type="ECO:0000256" key="3">
    <source>
        <dbReference type="ARBA" id="ARBA00022679"/>
    </source>
</evidence>
<evidence type="ECO:0000313" key="8">
    <source>
        <dbReference type="RefSeq" id="XP_020109594.1"/>
    </source>
</evidence>
<keyword evidence="4" id="KW-0472">Membrane</keyword>
<dbReference type="RefSeq" id="XP_020109595.1">
    <property type="nucleotide sequence ID" value="XM_020254006.1"/>
</dbReference>
<dbReference type="OrthoDB" id="2019572at2759"/>
<dbReference type="GO" id="GO:0015020">
    <property type="term" value="F:glucuronosyltransferase activity"/>
    <property type="evidence" value="ECO:0007669"/>
    <property type="project" value="InterPro"/>
</dbReference>
<protein>
    <submittedName>
        <fullName evidence="7 8">Beta-glucuronosyltransferase GlcAT14A-like</fullName>
    </submittedName>
</protein>
<sequence>MNHKLCSRCSPWPVVALFAVSTVVLSSFAGSFLYQGNCSSSTEVEFEESVRAPLTGPEYPPIFAYWITGTRGEHLRILRLLKAVYHPRNQYLLQLDAGSTTYERVRLAYLVRSERVFRAFGNVHVMGRAYPIDRTGPSSVSAMLHAAAVLLKIGAAWDWFIKLSTSDYPLVTQDDLLHVFSSLPRDLNFIEHAMNPENKMNQNIQNVIVDPSLYENKRSQLFYSSELRTAPDAFEIFTGSPWMILSRSLMEHCVFSWDNLPRKLLLYFTNVIHPMESYFQTVVLNSLRFRNTTINNNLWYTLGERPSAAEPISLNQSHYAAMINSGSAFGTWFRENDALLQKIDEDVLERPSSGVVPGKWCAGFADDQKTEDSNDRCSSWSDIDTVERGPSGEKLENFVSELISENIL</sequence>
<organism evidence="7">
    <name type="scientific">Ananas comosus</name>
    <name type="common">Pineapple</name>
    <name type="synonym">Ananas ananas</name>
    <dbReference type="NCBI Taxonomy" id="4615"/>
    <lineage>
        <taxon>Eukaryota</taxon>
        <taxon>Viridiplantae</taxon>
        <taxon>Streptophyta</taxon>
        <taxon>Embryophyta</taxon>
        <taxon>Tracheophyta</taxon>
        <taxon>Spermatophyta</taxon>
        <taxon>Magnoliopsida</taxon>
        <taxon>Liliopsida</taxon>
        <taxon>Poales</taxon>
        <taxon>Bromeliaceae</taxon>
        <taxon>Bromelioideae</taxon>
        <taxon>Ananas</taxon>
    </lineage>
</organism>
<dbReference type="InterPro" id="IPR003406">
    <property type="entry name" value="Glyco_trans_14"/>
</dbReference>
<evidence type="ECO:0000256" key="1">
    <source>
        <dbReference type="ARBA" id="ARBA00004606"/>
    </source>
</evidence>
<evidence type="ECO:0000256" key="2">
    <source>
        <dbReference type="ARBA" id="ARBA00022676"/>
    </source>
</evidence>
<proteinExistence type="predicted"/>
<keyword evidence="6" id="KW-1185">Reference proteome</keyword>
<dbReference type="AlphaFoldDB" id="A0A6P5GUP6"/>
<keyword evidence="3" id="KW-0808">Transferase</keyword>
<gene>
    <name evidence="7 8 9" type="primary">LOC109724982</name>
</gene>
<evidence type="ECO:0000313" key="7">
    <source>
        <dbReference type="RefSeq" id="XP_020109593.1"/>
    </source>
</evidence>
<evidence type="ECO:0000256" key="4">
    <source>
        <dbReference type="ARBA" id="ARBA00023136"/>
    </source>
</evidence>
<dbReference type="GeneID" id="109724982"/>
<evidence type="ECO:0000313" key="6">
    <source>
        <dbReference type="Proteomes" id="UP000515123"/>
    </source>
</evidence>
<evidence type="ECO:0000313" key="9">
    <source>
        <dbReference type="RefSeq" id="XP_020109595.1"/>
    </source>
</evidence>
<reference evidence="6" key="1">
    <citation type="journal article" date="2015" name="Nat. Genet.">
        <title>The pineapple genome and the evolution of CAM photosynthesis.</title>
        <authorList>
            <person name="Ming R."/>
            <person name="VanBuren R."/>
            <person name="Wai C.M."/>
            <person name="Tang H."/>
            <person name="Schatz M.C."/>
            <person name="Bowers J.E."/>
            <person name="Lyons E."/>
            <person name="Wang M.L."/>
            <person name="Chen J."/>
            <person name="Biggers E."/>
            <person name="Zhang J."/>
            <person name="Huang L."/>
            <person name="Zhang L."/>
            <person name="Miao W."/>
            <person name="Zhang J."/>
            <person name="Ye Z."/>
            <person name="Miao C."/>
            <person name="Lin Z."/>
            <person name="Wang H."/>
            <person name="Zhou H."/>
            <person name="Yim W.C."/>
            <person name="Priest H.D."/>
            <person name="Zheng C."/>
            <person name="Woodhouse M."/>
            <person name="Edger P.P."/>
            <person name="Guyot R."/>
            <person name="Guo H.B."/>
            <person name="Guo H."/>
            <person name="Zheng G."/>
            <person name="Singh R."/>
            <person name="Sharma A."/>
            <person name="Min X."/>
            <person name="Zheng Y."/>
            <person name="Lee H."/>
            <person name="Gurtowski J."/>
            <person name="Sedlazeck F.J."/>
            <person name="Harkess A."/>
            <person name="McKain M.R."/>
            <person name="Liao Z."/>
            <person name="Fang J."/>
            <person name="Liu J."/>
            <person name="Zhang X."/>
            <person name="Zhang Q."/>
            <person name="Hu W."/>
            <person name="Qin Y."/>
            <person name="Wang K."/>
            <person name="Chen L.Y."/>
            <person name="Shirley N."/>
            <person name="Lin Y.R."/>
            <person name="Liu L.Y."/>
            <person name="Hernandez A.G."/>
            <person name="Wright C.L."/>
            <person name="Bulone V."/>
            <person name="Tuskan G.A."/>
            <person name="Heath K."/>
            <person name="Zee F."/>
            <person name="Moore P.H."/>
            <person name="Sunkar R."/>
            <person name="Leebens-Mack J.H."/>
            <person name="Mockler T."/>
            <person name="Bennetzen J.L."/>
            <person name="Freeling M."/>
            <person name="Sankoff D."/>
            <person name="Paterson A.H."/>
            <person name="Zhu X."/>
            <person name="Yang X."/>
            <person name="Smith J.A."/>
            <person name="Cushman J.C."/>
            <person name="Paull R.E."/>
            <person name="Yu Q."/>
        </authorList>
    </citation>
    <scope>NUCLEOTIDE SEQUENCE [LARGE SCALE GENOMIC DNA]</scope>
    <source>
        <strain evidence="6">cv. F153</strain>
    </source>
</reference>
<dbReference type="RefSeq" id="XP_020109593.1">
    <property type="nucleotide sequence ID" value="XM_020254004.1"/>
</dbReference>
<dbReference type="InterPro" id="IPR044610">
    <property type="entry name" value="GLCAT14A/B/C"/>
</dbReference>
<dbReference type="Gramene" id="Aco008284.1.mrna1">
    <property type="protein sequence ID" value="Aco008284.1.mrna1"/>
    <property type="gene ID" value="Aco008284.1.path1"/>
</dbReference>
<evidence type="ECO:0000256" key="5">
    <source>
        <dbReference type="ARBA" id="ARBA00023180"/>
    </source>
</evidence>
<dbReference type="Proteomes" id="UP000515123">
    <property type="component" value="Linkage group 19"/>
</dbReference>
<accession>A0A6P5GUP6</accession>